<reference evidence="2 3" key="1">
    <citation type="journal article" date="2017" name="Curr. Biol.">
        <title>The Evolution of Venom by Co-option of Single-Copy Genes.</title>
        <authorList>
            <person name="Martinson E.O."/>
            <person name="Mrinalini"/>
            <person name="Kelkar Y.D."/>
            <person name="Chang C.H."/>
            <person name="Werren J.H."/>
        </authorList>
    </citation>
    <scope>NUCLEOTIDE SEQUENCE [LARGE SCALE GENOMIC DNA]</scope>
    <source>
        <strain evidence="2 3">Alberta</strain>
        <tissue evidence="2">Whole body</tissue>
    </source>
</reference>
<evidence type="ECO:0000313" key="3">
    <source>
        <dbReference type="Proteomes" id="UP000215335"/>
    </source>
</evidence>
<keyword evidence="1" id="KW-0472">Membrane</keyword>
<dbReference type="EMBL" id="NNAY01004750">
    <property type="protein sequence ID" value="OXU17472.1"/>
    <property type="molecule type" value="Genomic_DNA"/>
</dbReference>
<comment type="caution">
    <text evidence="2">The sequence shown here is derived from an EMBL/GenBank/DDBJ whole genome shotgun (WGS) entry which is preliminary data.</text>
</comment>
<dbReference type="Proteomes" id="UP000215335">
    <property type="component" value="Unassembled WGS sequence"/>
</dbReference>
<feature type="transmembrane region" description="Helical" evidence="1">
    <location>
        <begin position="20"/>
        <end position="39"/>
    </location>
</feature>
<evidence type="ECO:0000313" key="2">
    <source>
        <dbReference type="EMBL" id="OXU17472.1"/>
    </source>
</evidence>
<keyword evidence="1" id="KW-0812">Transmembrane</keyword>
<protein>
    <recommendedName>
        <fullName evidence="4">Transmembrane protein</fullName>
    </recommendedName>
</protein>
<proteinExistence type="predicted"/>
<name>A0A232EGN5_9HYME</name>
<evidence type="ECO:0000256" key="1">
    <source>
        <dbReference type="SAM" id="Phobius"/>
    </source>
</evidence>
<organism evidence="2 3">
    <name type="scientific">Trichomalopsis sarcophagae</name>
    <dbReference type="NCBI Taxonomy" id="543379"/>
    <lineage>
        <taxon>Eukaryota</taxon>
        <taxon>Metazoa</taxon>
        <taxon>Ecdysozoa</taxon>
        <taxon>Arthropoda</taxon>
        <taxon>Hexapoda</taxon>
        <taxon>Insecta</taxon>
        <taxon>Pterygota</taxon>
        <taxon>Neoptera</taxon>
        <taxon>Endopterygota</taxon>
        <taxon>Hymenoptera</taxon>
        <taxon>Apocrita</taxon>
        <taxon>Proctotrupomorpha</taxon>
        <taxon>Chalcidoidea</taxon>
        <taxon>Pteromalidae</taxon>
        <taxon>Pteromalinae</taxon>
        <taxon>Trichomalopsis</taxon>
    </lineage>
</organism>
<evidence type="ECO:0008006" key="4">
    <source>
        <dbReference type="Google" id="ProtNLM"/>
    </source>
</evidence>
<sequence length="77" mass="8801">MVETKVVGYRGESLMVTLDLTLSLIFKVISRVIFLFWVAKVISKSCRHFNKIHLRNSSGNARIEKIVDISCTISREC</sequence>
<gene>
    <name evidence="2" type="ORF">TSAR_004966</name>
</gene>
<keyword evidence="1" id="KW-1133">Transmembrane helix</keyword>
<accession>A0A232EGN5</accession>
<keyword evidence="3" id="KW-1185">Reference proteome</keyword>
<dbReference type="AlphaFoldDB" id="A0A232EGN5"/>